<comment type="caution">
    <text evidence="1">The sequence shown here is derived from an EMBL/GenBank/DDBJ whole genome shotgun (WGS) entry which is preliminary data.</text>
</comment>
<proteinExistence type="predicted"/>
<accession>A0A150MEA5</accession>
<organism evidence="1 2">
    <name type="scientific">Caldibacillus debilis</name>
    <dbReference type="NCBI Taxonomy" id="301148"/>
    <lineage>
        <taxon>Bacteria</taxon>
        <taxon>Bacillati</taxon>
        <taxon>Bacillota</taxon>
        <taxon>Bacilli</taxon>
        <taxon>Bacillales</taxon>
        <taxon>Bacillaceae</taxon>
        <taxon>Caldibacillus</taxon>
    </lineage>
</organism>
<protein>
    <submittedName>
        <fullName evidence="1">Uncharacterized protein</fullName>
    </submittedName>
</protein>
<gene>
    <name evidence="1" type="ORF">B4135_1015</name>
</gene>
<dbReference type="Proteomes" id="UP000075683">
    <property type="component" value="Unassembled WGS sequence"/>
</dbReference>
<dbReference type="EMBL" id="LQYT01000005">
    <property type="protein sequence ID" value="KYD22894.1"/>
    <property type="molecule type" value="Genomic_DNA"/>
</dbReference>
<name>A0A150MEA5_9BACI</name>
<sequence>MPAEDMRNSTIVDSKISRILAVNFKFADKFLILFIGFIG</sequence>
<reference evidence="1 2" key="1">
    <citation type="submission" date="2016-01" db="EMBL/GenBank/DDBJ databases">
        <title>Draft Genome Sequences of Seven Thermophilic Sporeformers Isolated from Foods.</title>
        <authorList>
            <person name="Berendsen E.M."/>
            <person name="Wells-Bennik M.H."/>
            <person name="Krawcyk A.O."/>
            <person name="De Jong A."/>
            <person name="Holsappel S."/>
            <person name="Eijlander R.T."/>
            <person name="Kuipers O.P."/>
        </authorList>
    </citation>
    <scope>NUCLEOTIDE SEQUENCE [LARGE SCALE GENOMIC DNA]</scope>
    <source>
        <strain evidence="1 2">B4135</strain>
    </source>
</reference>
<evidence type="ECO:0000313" key="2">
    <source>
        <dbReference type="Proteomes" id="UP000075683"/>
    </source>
</evidence>
<evidence type="ECO:0000313" key="1">
    <source>
        <dbReference type="EMBL" id="KYD22894.1"/>
    </source>
</evidence>
<dbReference type="AlphaFoldDB" id="A0A150MEA5"/>